<dbReference type="AlphaFoldDB" id="A0A7C6EDK1"/>
<name>A0A7C6EDK1_UNCW3</name>
<evidence type="ECO:0000313" key="2">
    <source>
        <dbReference type="EMBL" id="HHS52721.1"/>
    </source>
</evidence>
<dbReference type="SUPFAM" id="SSF54862">
    <property type="entry name" value="4Fe-4S ferredoxins"/>
    <property type="match status" value="1"/>
</dbReference>
<dbReference type="EMBL" id="DTLI01000180">
    <property type="protein sequence ID" value="HHS52721.1"/>
    <property type="molecule type" value="Genomic_DNA"/>
</dbReference>
<feature type="domain" description="4Fe-4S ferredoxin-type" evidence="1">
    <location>
        <begin position="29"/>
        <end position="57"/>
    </location>
</feature>
<accession>A0A7C6EDK1</accession>
<sequence>MSKRFIFKIILTIIYLSVSLRKGGNVKVRELLILTDRCNGCGVCARDFPNIFYMTPDGKAAVKKTVDLTNPQLESAASYAIEKYGSDECGKAGAIWGRGEGEMPGVRQ</sequence>
<evidence type="ECO:0000259" key="1">
    <source>
        <dbReference type="PROSITE" id="PS51379"/>
    </source>
</evidence>
<gene>
    <name evidence="2" type="ORF">ENW73_07655</name>
</gene>
<dbReference type="Pfam" id="PF13459">
    <property type="entry name" value="Fer4_15"/>
    <property type="match status" value="1"/>
</dbReference>
<dbReference type="PROSITE" id="PS51379">
    <property type="entry name" value="4FE4S_FER_2"/>
    <property type="match status" value="1"/>
</dbReference>
<dbReference type="Gene3D" id="3.30.70.20">
    <property type="match status" value="1"/>
</dbReference>
<reference evidence="2" key="1">
    <citation type="journal article" date="2020" name="mSystems">
        <title>Genome- and Community-Level Interaction Insights into Carbon Utilization and Element Cycling Functions of Hydrothermarchaeota in Hydrothermal Sediment.</title>
        <authorList>
            <person name="Zhou Z."/>
            <person name="Liu Y."/>
            <person name="Xu W."/>
            <person name="Pan J."/>
            <person name="Luo Z.H."/>
            <person name="Li M."/>
        </authorList>
    </citation>
    <scope>NUCLEOTIDE SEQUENCE [LARGE SCALE GENOMIC DNA]</scope>
    <source>
        <strain evidence="2">SpSt-876</strain>
    </source>
</reference>
<protein>
    <submittedName>
        <fullName evidence="2">Ferredoxin</fullName>
    </submittedName>
</protein>
<organism evidence="2">
    <name type="scientific">candidate division WOR-3 bacterium</name>
    <dbReference type="NCBI Taxonomy" id="2052148"/>
    <lineage>
        <taxon>Bacteria</taxon>
        <taxon>Bacteria division WOR-3</taxon>
    </lineage>
</organism>
<dbReference type="InterPro" id="IPR017896">
    <property type="entry name" value="4Fe4S_Fe-S-bd"/>
</dbReference>
<comment type="caution">
    <text evidence="2">The sequence shown here is derived from an EMBL/GenBank/DDBJ whole genome shotgun (WGS) entry which is preliminary data.</text>
</comment>
<proteinExistence type="predicted"/>